<dbReference type="InterPro" id="IPR036388">
    <property type="entry name" value="WH-like_DNA-bd_sf"/>
</dbReference>
<dbReference type="SUPFAM" id="SSF46894">
    <property type="entry name" value="C-terminal effector domain of the bipartite response regulators"/>
    <property type="match status" value="1"/>
</dbReference>
<dbReference type="EMBL" id="JABVEC010000030">
    <property type="protein sequence ID" value="MBC6469663.1"/>
    <property type="molecule type" value="Genomic_DNA"/>
</dbReference>
<dbReference type="Proteomes" id="UP000805614">
    <property type="component" value="Unassembled WGS sequence"/>
</dbReference>
<dbReference type="CDD" id="cd00383">
    <property type="entry name" value="trans_reg_C"/>
    <property type="match status" value="1"/>
</dbReference>
<evidence type="ECO:0000256" key="5">
    <source>
        <dbReference type="PROSITE-ProRule" id="PRU01091"/>
    </source>
</evidence>
<sequence>MSQPQLTNVIDLLARVRDAVDTAVEDPTGADPAGTGAPAGEHGTLLGVVPVPGTGTAVAIVAHLVSAIEGMALERPEPEPPGPAARDVVVDRATRRAWSAGRALDLTYLEFEMLAHLIARPGQVFSRRQLLASVWGAEYGPSARTVDVHVHRLRRKLGPHGHRLRTVRRVGYKYEPST</sequence>
<dbReference type="RefSeq" id="WP_187246714.1">
    <property type="nucleotide sequence ID" value="NZ_BAAAOK010000006.1"/>
</dbReference>
<keyword evidence="3 5" id="KW-0238">DNA-binding</keyword>
<dbReference type="InterPro" id="IPR001867">
    <property type="entry name" value="OmpR/PhoB-type_DNA-bd"/>
</dbReference>
<accession>A0ABR7LZ60</accession>
<dbReference type="InterPro" id="IPR016032">
    <property type="entry name" value="Sig_transdc_resp-reg_C-effctor"/>
</dbReference>
<feature type="DNA-binding region" description="OmpR/PhoB-type" evidence="5">
    <location>
        <begin position="80"/>
        <end position="176"/>
    </location>
</feature>
<dbReference type="InterPro" id="IPR039420">
    <property type="entry name" value="WalR-like"/>
</dbReference>
<keyword evidence="1" id="KW-0597">Phosphoprotein</keyword>
<dbReference type="SMART" id="SM00862">
    <property type="entry name" value="Trans_reg_C"/>
    <property type="match status" value="1"/>
</dbReference>
<reference evidence="7 8" key="1">
    <citation type="submission" date="2020-06" db="EMBL/GenBank/DDBJ databases">
        <title>Actinomadura xiongansis sp. nov., isolated from soil of Baiyangdian.</title>
        <authorList>
            <person name="Zhang X."/>
        </authorList>
    </citation>
    <scope>NUCLEOTIDE SEQUENCE [LARGE SCALE GENOMIC DNA]</scope>
    <source>
        <strain evidence="7 8">HBUM206468</strain>
    </source>
</reference>
<evidence type="ECO:0000259" key="6">
    <source>
        <dbReference type="PROSITE" id="PS51755"/>
    </source>
</evidence>
<comment type="caution">
    <text evidence="7">The sequence shown here is derived from an EMBL/GenBank/DDBJ whole genome shotgun (WGS) entry which is preliminary data.</text>
</comment>
<evidence type="ECO:0000313" key="8">
    <source>
        <dbReference type="Proteomes" id="UP000805614"/>
    </source>
</evidence>
<evidence type="ECO:0000256" key="4">
    <source>
        <dbReference type="ARBA" id="ARBA00023163"/>
    </source>
</evidence>
<dbReference type="Pfam" id="PF00486">
    <property type="entry name" value="Trans_reg_C"/>
    <property type="match status" value="1"/>
</dbReference>
<gene>
    <name evidence="7" type="ORF">HKK74_29850</name>
</gene>
<keyword evidence="8" id="KW-1185">Reference proteome</keyword>
<organism evidence="7 8">
    <name type="scientific">Actinomadura alba</name>
    <dbReference type="NCBI Taxonomy" id="406431"/>
    <lineage>
        <taxon>Bacteria</taxon>
        <taxon>Bacillati</taxon>
        <taxon>Actinomycetota</taxon>
        <taxon>Actinomycetes</taxon>
        <taxon>Streptosporangiales</taxon>
        <taxon>Thermomonosporaceae</taxon>
        <taxon>Actinomadura</taxon>
    </lineage>
</organism>
<evidence type="ECO:0000256" key="3">
    <source>
        <dbReference type="ARBA" id="ARBA00023125"/>
    </source>
</evidence>
<feature type="domain" description="OmpR/PhoB-type" evidence="6">
    <location>
        <begin position="80"/>
        <end position="176"/>
    </location>
</feature>
<dbReference type="Gene3D" id="1.10.10.10">
    <property type="entry name" value="Winged helix-like DNA-binding domain superfamily/Winged helix DNA-binding domain"/>
    <property type="match status" value="1"/>
</dbReference>
<protein>
    <submittedName>
        <fullName evidence="7">Winged helix-turn-helix transcriptional regulator</fullName>
    </submittedName>
</protein>
<keyword evidence="4" id="KW-0804">Transcription</keyword>
<evidence type="ECO:0000313" key="7">
    <source>
        <dbReference type="EMBL" id="MBC6469663.1"/>
    </source>
</evidence>
<name>A0ABR7LZ60_9ACTN</name>
<dbReference type="PROSITE" id="PS51755">
    <property type="entry name" value="OMPR_PHOB"/>
    <property type="match status" value="1"/>
</dbReference>
<evidence type="ECO:0000256" key="2">
    <source>
        <dbReference type="ARBA" id="ARBA00023015"/>
    </source>
</evidence>
<dbReference type="PANTHER" id="PTHR48111">
    <property type="entry name" value="REGULATOR OF RPOS"/>
    <property type="match status" value="1"/>
</dbReference>
<keyword evidence="2" id="KW-0805">Transcription regulation</keyword>
<evidence type="ECO:0000256" key="1">
    <source>
        <dbReference type="ARBA" id="ARBA00022553"/>
    </source>
</evidence>
<dbReference type="PANTHER" id="PTHR48111:SF4">
    <property type="entry name" value="DNA-BINDING DUAL TRANSCRIPTIONAL REGULATOR OMPR"/>
    <property type="match status" value="1"/>
</dbReference>
<proteinExistence type="predicted"/>